<organism evidence="1 2">
    <name type="scientific">Lasiodiplodia mahajangana</name>
    <dbReference type="NCBI Taxonomy" id="1108764"/>
    <lineage>
        <taxon>Eukaryota</taxon>
        <taxon>Fungi</taxon>
        <taxon>Dikarya</taxon>
        <taxon>Ascomycota</taxon>
        <taxon>Pezizomycotina</taxon>
        <taxon>Dothideomycetes</taxon>
        <taxon>Dothideomycetes incertae sedis</taxon>
        <taxon>Botryosphaeriales</taxon>
        <taxon>Botryosphaeriaceae</taxon>
        <taxon>Lasiodiplodia</taxon>
    </lineage>
</organism>
<evidence type="ECO:0000313" key="2">
    <source>
        <dbReference type="Proteomes" id="UP001153332"/>
    </source>
</evidence>
<evidence type="ECO:0000313" key="1">
    <source>
        <dbReference type="EMBL" id="KAJ8132303.1"/>
    </source>
</evidence>
<reference evidence="1" key="1">
    <citation type="submission" date="2022-12" db="EMBL/GenBank/DDBJ databases">
        <title>Genome Sequence of Lasiodiplodia mahajangana.</title>
        <authorList>
            <person name="Buettner E."/>
        </authorList>
    </citation>
    <scope>NUCLEOTIDE SEQUENCE</scope>
    <source>
        <strain evidence="1">VT137</strain>
    </source>
</reference>
<proteinExistence type="predicted"/>
<name>A0ACC2JXS4_9PEZI</name>
<dbReference type="Proteomes" id="UP001153332">
    <property type="component" value="Unassembled WGS sequence"/>
</dbReference>
<gene>
    <name evidence="1" type="ORF">O1611_g1327</name>
</gene>
<protein>
    <submittedName>
        <fullName evidence="1">Uncharacterized protein</fullName>
    </submittedName>
</protein>
<keyword evidence="2" id="KW-1185">Reference proteome</keyword>
<dbReference type="EMBL" id="JAPUUL010000152">
    <property type="protein sequence ID" value="KAJ8132303.1"/>
    <property type="molecule type" value="Genomic_DNA"/>
</dbReference>
<comment type="caution">
    <text evidence="1">The sequence shown here is derived from an EMBL/GenBank/DDBJ whole genome shotgun (WGS) entry which is preliminary data.</text>
</comment>
<accession>A0ACC2JXS4</accession>
<sequence>MKYISRVSDRLGEAYKRIEELELENARLRKALALSQIDYPNKKSRPSSCSTKSPETLTSASKHRYAQPTEASRNREKSPQQTPKGIRLQPPIVFVADSPHEDGYRYKDGVPREVYTRGHGRDYMNGTRASERRGMEAFLERWAKRREREEAARKRQRLRSPPTSPDYPYSAADDEYNEPFPQDFPPTPLESNSGIEDKQDKDLEIRSRLRDNLRFNGEVTINNESGFGYLRRAFLLAQEAVHAVGETGAPGWRRFRGGPHVVRLGRDELMSWLGYCGSQHLARNGYSSSTVYSRLLDVVPLRNAVSHPSEDTFEDPEQVDHLVSLSQALAVVLGDEDRAFQLRKIRDDLRDEANRSLQDVLDLWEMSFQPYHPGIECQYHHIKLFEAALRHYSCHGKPIMEEDRRILDIARRWKGTDNSTR</sequence>